<keyword evidence="4 8" id="KW-0812">Transmembrane</keyword>
<evidence type="ECO:0000256" key="1">
    <source>
        <dbReference type="ARBA" id="ARBA00004651"/>
    </source>
</evidence>
<evidence type="ECO:0000256" key="8">
    <source>
        <dbReference type="SAM" id="Phobius"/>
    </source>
</evidence>
<evidence type="ECO:0000256" key="5">
    <source>
        <dbReference type="ARBA" id="ARBA00022801"/>
    </source>
</evidence>
<dbReference type="EMBL" id="JAKHSK010000001">
    <property type="protein sequence ID" value="MCL6216868.1"/>
    <property type="molecule type" value="Genomic_DNA"/>
</dbReference>
<keyword evidence="3" id="KW-0645">Protease</keyword>
<dbReference type="InterPro" id="IPR026392">
    <property type="entry name" value="Exo/Archaeosortase_dom"/>
</dbReference>
<evidence type="ECO:0000256" key="7">
    <source>
        <dbReference type="ARBA" id="ARBA00023136"/>
    </source>
</evidence>
<dbReference type="NCBIfam" id="TIGR04178">
    <property type="entry name" value="exo_archaeo"/>
    <property type="match status" value="1"/>
</dbReference>
<evidence type="ECO:0000313" key="9">
    <source>
        <dbReference type="EMBL" id="MCL6216868.1"/>
    </source>
</evidence>
<keyword evidence="10" id="KW-1185">Reference proteome</keyword>
<sequence>MLQLFKKYSVVIRFIAVFLGSYFLLSVLYNAYLIYSENQTEFYPDFFTNIVSRQSAAIMEFLGYSIKLEPHETESAVKVFVEGTFLVRVVEGCNSISVIILFVSFILSFFAKKRATFFYILAGIVFIYTINLIRIALLTIGIYEYPQYSAVMHDIVFPLIIYGTVIILWIFWVRVYSNLEKNESQV</sequence>
<feature type="transmembrane region" description="Helical" evidence="8">
    <location>
        <begin position="85"/>
        <end position="110"/>
    </location>
</feature>
<dbReference type="NCBIfam" id="TIGR04128">
    <property type="entry name" value="exoso_Fjoh_1448"/>
    <property type="match status" value="1"/>
</dbReference>
<feature type="transmembrane region" description="Helical" evidence="8">
    <location>
        <begin position="12"/>
        <end position="35"/>
    </location>
</feature>
<dbReference type="AlphaFoldDB" id="A0A9X1ZR54"/>
<feature type="transmembrane region" description="Helical" evidence="8">
    <location>
        <begin position="155"/>
        <end position="176"/>
    </location>
</feature>
<evidence type="ECO:0000256" key="6">
    <source>
        <dbReference type="ARBA" id="ARBA00022989"/>
    </source>
</evidence>
<keyword evidence="7 8" id="KW-0472">Membrane</keyword>
<proteinExistence type="predicted"/>
<protein>
    <submittedName>
        <fullName evidence="9">Exosortase family protein XrtF</fullName>
    </submittedName>
</protein>
<evidence type="ECO:0000256" key="3">
    <source>
        <dbReference type="ARBA" id="ARBA00022670"/>
    </source>
</evidence>
<evidence type="ECO:0000313" key="10">
    <source>
        <dbReference type="Proteomes" id="UP001139521"/>
    </source>
</evidence>
<dbReference type="GO" id="GO:0006508">
    <property type="term" value="P:proteolysis"/>
    <property type="evidence" value="ECO:0007669"/>
    <property type="project" value="UniProtKB-KW"/>
</dbReference>
<keyword evidence="5" id="KW-0378">Hydrolase</keyword>
<accession>A0A9X1ZR54</accession>
<evidence type="ECO:0000256" key="2">
    <source>
        <dbReference type="ARBA" id="ARBA00022475"/>
    </source>
</evidence>
<name>A0A9X1ZR54_9FLAO</name>
<organism evidence="9 10">
    <name type="scientific">Zunongwangia pacifica</name>
    <dbReference type="NCBI Taxonomy" id="2911062"/>
    <lineage>
        <taxon>Bacteria</taxon>
        <taxon>Pseudomonadati</taxon>
        <taxon>Bacteroidota</taxon>
        <taxon>Flavobacteriia</taxon>
        <taxon>Flavobacteriales</taxon>
        <taxon>Flavobacteriaceae</taxon>
        <taxon>Zunongwangia</taxon>
    </lineage>
</organism>
<comment type="subcellular location">
    <subcellularLocation>
        <location evidence="1">Cell membrane</location>
        <topology evidence="1">Multi-pass membrane protein</topology>
    </subcellularLocation>
</comment>
<feature type="transmembrane region" description="Helical" evidence="8">
    <location>
        <begin position="117"/>
        <end position="143"/>
    </location>
</feature>
<dbReference type="GO" id="GO:0008233">
    <property type="term" value="F:peptidase activity"/>
    <property type="evidence" value="ECO:0007669"/>
    <property type="project" value="UniProtKB-KW"/>
</dbReference>
<dbReference type="RefSeq" id="WP_249599856.1">
    <property type="nucleotide sequence ID" value="NZ_JAKHSK010000001.1"/>
</dbReference>
<dbReference type="InterPro" id="IPR026323">
    <property type="entry name" value="Exosortase-related_prot_XrtF"/>
</dbReference>
<dbReference type="InterPro" id="IPR019127">
    <property type="entry name" value="Exosortase"/>
</dbReference>
<dbReference type="Pfam" id="PF09721">
    <property type="entry name" value="Exosortase_EpsH"/>
    <property type="match status" value="1"/>
</dbReference>
<dbReference type="GO" id="GO:0005886">
    <property type="term" value="C:plasma membrane"/>
    <property type="evidence" value="ECO:0007669"/>
    <property type="project" value="UniProtKB-SubCell"/>
</dbReference>
<gene>
    <name evidence="9" type="primary">xrtF</name>
    <name evidence="9" type="ORF">L1967_01045</name>
</gene>
<dbReference type="Proteomes" id="UP001139521">
    <property type="component" value="Unassembled WGS sequence"/>
</dbReference>
<evidence type="ECO:0000256" key="4">
    <source>
        <dbReference type="ARBA" id="ARBA00022692"/>
    </source>
</evidence>
<keyword evidence="6 8" id="KW-1133">Transmembrane helix</keyword>
<reference evidence="9" key="1">
    <citation type="submission" date="2022-01" db="EMBL/GenBank/DDBJ databases">
        <title>Genome sequencing of Zunongwangia sp. M21534 genome.</title>
        <authorList>
            <person name="Chen Y."/>
            <person name="Dong C."/>
            <person name="Shao Z."/>
        </authorList>
    </citation>
    <scope>NUCLEOTIDE SEQUENCE</scope>
    <source>
        <strain evidence="9">MCCC M21534</strain>
    </source>
</reference>
<keyword evidence="2" id="KW-1003">Cell membrane</keyword>
<comment type="caution">
    <text evidence="9">The sequence shown here is derived from an EMBL/GenBank/DDBJ whole genome shotgun (WGS) entry which is preliminary data.</text>
</comment>